<organism evidence="1 2">
    <name type="scientific">Candidatus Faecivivens stercoravium</name>
    <dbReference type="NCBI Taxonomy" id="2840803"/>
    <lineage>
        <taxon>Bacteria</taxon>
        <taxon>Bacillati</taxon>
        <taxon>Bacillota</taxon>
        <taxon>Clostridia</taxon>
        <taxon>Eubacteriales</taxon>
        <taxon>Oscillospiraceae</taxon>
        <taxon>Oscillospiraceae incertae sedis</taxon>
        <taxon>Candidatus Faecivivens</taxon>
    </lineage>
</organism>
<evidence type="ECO:0000313" key="1">
    <source>
        <dbReference type="EMBL" id="HIR60049.1"/>
    </source>
</evidence>
<gene>
    <name evidence="1" type="ORF">IAB37_00510</name>
</gene>
<proteinExistence type="predicted"/>
<protein>
    <submittedName>
        <fullName evidence="1">Uncharacterized protein</fullName>
    </submittedName>
</protein>
<comment type="caution">
    <text evidence="1">The sequence shown here is derived from an EMBL/GenBank/DDBJ whole genome shotgun (WGS) entry which is preliminary data.</text>
</comment>
<dbReference type="EMBL" id="DVHA01000016">
    <property type="protein sequence ID" value="HIR60049.1"/>
    <property type="molecule type" value="Genomic_DNA"/>
</dbReference>
<reference evidence="1" key="1">
    <citation type="submission" date="2020-10" db="EMBL/GenBank/DDBJ databases">
        <authorList>
            <person name="Gilroy R."/>
        </authorList>
    </citation>
    <scope>NUCLEOTIDE SEQUENCE</scope>
    <source>
        <strain evidence="1">CHK189-12415</strain>
    </source>
</reference>
<evidence type="ECO:0000313" key="2">
    <source>
        <dbReference type="Proteomes" id="UP000824241"/>
    </source>
</evidence>
<reference evidence="1" key="2">
    <citation type="journal article" date="2021" name="PeerJ">
        <title>Extensive microbial diversity within the chicken gut microbiome revealed by metagenomics and culture.</title>
        <authorList>
            <person name="Gilroy R."/>
            <person name="Ravi A."/>
            <person name="Getino M."/>
            <person name="Pursley I."/>
            <person name="Horton D.L."/>
            <person name="Alikhan N.F."/>
            <person name="Baker D."/>
            <person name="Gharbi K."/>
            <person name="Hall N."/>
            <person name="Watson M."/>
            <person name="Adriaenssens E.M."/>
            <person name="Foster-Nyarko E."/>
            <person name="Jarju S."/>
            <person name="Secka A."/>
            <person name="Antonio M."/>
            <person name="Oren A."/>
            <person name="Chaudhuri R.R."/>
            <person name="La Ragione R."/>
            <person name="Hildebrand F."/>
            <person name="Pallen M.J."/>
        </authorList>
    </citation>
    <scope>NUCLEOTIDE SEQUENCE</scope>
    <source>
        <strain evidence="1">CHK189-12415</strain>
    </source>
</reference>
<dbReference type="AlphaFoldDB" id="A0A9D1DWD0"/>
<name>A0A9D1DWD0_9FIRM</name>
<dbReference type="Proteomes" id="UP000824241">
    <property type="component" value="Unassembled WGS sequence"/>
</dbReference>
<sequence>MESRKNETPVVVYPAAYIRKLKKEREKVQEQLKNGEQLVFENIKVLFESLDKE</sequence>
<accession>A0A9D1DWD0</accession>